<keyword evidence="6 7" id="KW-0472">Membrane</keyword>
<reference evidence="9 10" key="1">
    <citation type="submission" date="2015-09" db="EMBL/GenBank/DDBJ databases">
        <authorList>
            <consortium name="Swine Surveillance"/>
        </authorList>
    </citation>
    <scope>NUCLEOTIDE SEQUENCE [LARGE SCALE GENOMIC DNA]</scope>
    <source>
        <strain evidence="9 10">CECT 7688</strain>
    </source>
</reference>
<evidence type="ECO:0000313" key="10">
    <source>
        <dbReference type="Proteomes" id="UP000054823"/>
    </source>
</evidence>
<sequence length="379" mass="42122">MVAEGPLAGRHAWIDTLRLFAGISMIGLHVSADAQGQPFPEATPAERVVPMLLRTVLYTARTELFLIVSLLLLLMAQARHLRSYGVVIRDQARRLLVPFVFWTVFYAGFGLIKAQAFGYGAAQLDRVTSVQGWLGFLLLGDVKYHMHFIPTLFGLVLMYPAYQSARKQPVWGFLILVFLFLKSALEGELYSLLWGGDVLPYVVRAVKILTYAGYGFLAGAVLGLWERSTAQVRAEWFAPLALVAVALFAVKLLATVQVVMQGRWDLTDPAAYWADYMMPAVLLLLCLSRADRSWPRWGSRLARYTFGLYLCHPMFLDLAEIALSDSALSPTALMVLELLWTVPMTGLAVWGLAGWRGTAWTVGLGPLPGMGRRLKPQDI</sequence>
<dbReference type="EMBL" id="CYPW01000040">
    <property type="protein sequence ID" value="CUH54421.1"/>
    <property type="molecule type" value="Genomic_DNA"/>
</dbReference>
<evidence type="ECO:0000313" key="9">
    <source>
        <dbReference type="EMBL" id="CUH54421.1"/>
    </source>
</evidence>
<dbReference type="PANTHER" id="PTHR40074:SF2">
    <property type="entry name" value="O-ACETYLTRANSFERASE WECH"/>
    <property type="match status" value="1"/>
</dbReference>
<keyword evidence="3" id="KW-1003">Cell membrane</keyword>
<dbReference type="GO" id="GO:0016413">
    <property type="term" value="F:O-acetyltransferase activity"/>
    <property type="evidence" value="ECO:0007669"/>
    <property type="project" value="TreeGrafter"/>
</dbReference>
<organism evidence="9 10">
    <name type="scientific">Shimia marina</name>
    <dbReference type="NCBI Taxonomy" id="321267"/>
    <lineage>
        <taxon>Bacteria</taxon>
        <taxon>Pseudomonadati</taxon>
        <taxon>Pseudomonadota</taxon>
        <taxon>Alphaproteobacteria</taxon>
        <taxon>Rhodobacterales</taxon>
        <taxon>Roseobacteraceae</taxon>
    </lineage>
</organism>
<feature type="transmembrane region" description="Helical" evidence="7">
    <location>
        <begin position="237"/>
        <end position="258"/>
    </location>
</feature>
<feature type="domain" description="Acyltransferase 3" evidence="8">
    <location>
        <begin position="12"/>
        <end position="350"/>
    </location>
</feature>
<dbReference type="RefSeq" id="WP_144432637.1">
    <property type="nucleotide sequence ID" value="NZ_CYPW01000040.1"/>
</dbReference>
<dbReference type="InterPro" id="IPR002656">
    <property type="entry name" value="Acyl_transf_3_dom"/>
</dbReference>
<protein>
    <submittedName>
        <fullName evidence="9">Acyltransferase family protein</fullName>
    </submittedName>
</protein>
<dbReference type="STRING" id="321267.SHM7688_03892"/>
<evidence type="ECO:0000256" key="6">
    <source>
        <dbReference type="ARBA" id="ARBA00023136"/>
    </source>
</evidence>
<keyword evidence="9" id="KW-0808">Transferase</keyword>
<dbReference type="GO" id="GO:0009246">
    <property type="term" value="P:enterobacterial common antigen biosynthetic process"/>
    <property type="evidence" value="ECO:0007669"/>
    <property type="project" value="TreeGrafter"/>
</dbReference>
<feature type="transmembrane region" description="Helical" evidence="7">
    <location>
        <begin position="205"/>
        <end position="225"/>
    </location>
</feature>
<gene>
    <name evidence="9" type="ORF">SHM7688_03892</name>
</gene>
<dbReference type="AlphaFoldDB" id="A0A0P1FE16"/>
<dbReference type="Proteomes" id="UP000054823">
    <property type="component" value="Unassembled WGS sequence"/>
</dbReference>
<feature type="transmembrane region" description="Helical" evidence="7">
    <location>
        <begin position="144"/>
        <end position="162"/>
    </location>
</feature>
<accession>A0A0P1FE16</accession>
<comment type="subcellular location">
    <subcellularLocation>
        <location evidence="1">Cell membrane</location>
        <topology evidence="1">Multi-pass membrane protein</topology>
    </subcellularLocation>
</comment>
<proteinExistence type="inferred from homology"/>
<feature type="transmembrane region" description="Helical" evidence="7">
    <location>
        <begin position="95"/>
        <end position="112"/>
    </location>
</feature>
<feature type="transmembrane region" description="Helical" evidence="7">
    <location>
        <begin position="52"/>
        <end position="74"/>
    </location>
</feature>
<evidence type="ECO:0000256" key="1">
    <source>
        <dbReference type="ARBA" id="ARBA00004651"/>
    </source>
</evidence>
<evidence type="ECO:0000256" key="7">
    <source>
        <dbReference type="SAM" id="Phobius"/>
    </source>
</evidence>
<evidence type="ECO:0000256" key="3">
    <source>
        <dbReference type="ARBA" id="ARBA00022475"/>
    </source>
</evidence>
<feature type="transmembrane region" description="Helical" evidence="7">
    <location>
        <begin position="169"/>
        <end position="185"/>
    </location>
</feature>
<keyword evidence="10" id="KW-1185">Reference proteome</keyword>
<keyword evidence="4 7" id="KW-0812">Transmembrane</keyword>
<evidence type="ECO:0000256" key="4">
    <source>
        <dbReference type="ARBA" id="ARBA00022692"/>
    </source>
</evidence>
<evidence type="ECO:0000259" key="8">
    <source>
        <dbReference type="Pfam" id="PF01757"/>
    </source>
</evidence>
<dbReference type="GO" id="GO:0005886">
    <property type="term" value="C:plasma membrane"/>
    <property type="evidence" value="ECO:0007669"/>
    <property type="project" value="UniProtKB-SubCell"/>
</dbReference>
<dbReference type="OrthoDB" id="1072135at2"/>
<feature type="transmembrane region" description="Helical" evidence="7">
    <location>
        <begin position="270"/>
        <end position="289"/>
    </location>
</feature>
<evidence type="ECO:0000256" key="2">
    <source>
        <dbReference type="ARBA" id="ARBA00007400"/>
    </source>
</evidence>
<keyword evidence="5 7" id="KW-1133">Transmembrane helix</keyword>
<feature type="transmembrane region" description="Helical" evidence="7">
    <location>
        <begin position="301"/>
        <end position="319"/>
    </location>
</feature>
<dbReference type="PANTHER" id="PTHR40074">
    <property type="entry name" value="O-ACETYLTRANSFERASE WECH"/>
    <property type="match status" value="1"/>
</dbReference>
<feature type="transmembrane region" description="Helical" evidence="7">
    <location>
        <begin position="331"/>
        <end position="353"/>
    </location>
</feature>
<dbReference type="Pfam" id="PF01757">
    <property type="entry name" value="Acyl_transf_3"/>
    <property type="match status" value="1"/>
</dbReference>
<comment type="similarity">
    <text evidence="2">Belongs to the acyltransferase 3 family.</text>
</comment>
<name>A0A0P1FE16_9RHOB</name>
<keyword evidence="9" id="KW-0012">Acyltransferase</keyword>
<evidence type="ECO:0000256" key="5">
    <source>
        <dbReference type="ARBA" id="ARBA00022989"/>
    </source>
</evidence>